<evidence type="ECO:0000313" key="2">
    <source>
        <dbReference type="EMBL" id="QHU10154.1"/>
    </source>
</evidence>
<name>A0A6C0K269_9ZZZZ</name>
<dbReference type="CDD" id="cd06532">
    <property type="entry name" value="Glyco_transf_25"/>
    <property type="match status" value="1"/>
</dbReference>
<dbReference type="Pfam" id="PF01755">
    <property type="entry name" value="Glyco_transf_25"/>
    <property type="match status" value="1"/>
</dbReference>
<evidence type="ECO:0000259" key="1">
    <source>
        <dbReference type="Pfam" id="PF01755"/>
    </source>
</evidence>
<dbReference type="AlphaFoldDB" id="A0A6C0K269"/>
<reference evidence="2" key="1">
    <citation type="journal article" date="2020" name="Nature">
        <title>Giant virus diversity and host interactions through global metagenomics.</title>
        <authorList>
            <person name="Schulz F."/>
            <person name="Roux S."/>
            <person name="Paez-Espino D."/>
            <person name="Jungbluth S."/>
            <person name="Walsh D.A."/>
            <person name="Denef V.J."/>
            <person name="McMahon K.D."/>
            <person name="Konstantinidis K.T."/>
            <person name="Eloe-Fadrosh E.A."/>
            <person name="Kyrpides N.C."/>
            <person name="Woyke T."/>
        </authorList>
    </citation>
    <scope>NUCLEOTIDE SEQUENCE</scope>
    <source>
        <strain evidence="2">GVMAG-S-1101164-67</strain>
    </source>
</reference>
<dbReference type="EMBL" id="MN740750">
    <property type="protein sequence ID" value="QHU10154.1"/>
    <property type="molecule type" value="Genomic_DNA"/>
</dbReference>
<proteinExistence type="predicted"/>
<feature type="domain" description="Glycosyl transferase family 25" evidence="1">
    <location>
        <begin position="77"/>
        <end position="131"/>
    </location>
</feature>
<sequence>MNLSNISITKNINMGESSLNNISTSIESTKNNRLNIPDLLKYVLYINLDSRPDRLKHVQNEMNKMLIVGERVNAIKMPDGAIGCTLSHIKCLELAKERGWPHVFICEDDILFLNPELLKENLLKFSENKEIDWDVVIIGGNNCPPYQRIEDYCIKVSNNQTTTGYIVNAHYYDILIQNFRGSAKHLLKEPTKRNQYALDIYWKSLQQHGKWYMITPPTVVQVDDYSDIEGRCVSYSGLMLDLDKEWLLKKHKLGKMF</sequence>
<organism evidence="2">
    <name type="scientific">viral metagenome</name>
    <dbReference type="NCBI Taxonomy" id="1070528"/>
    <lineage>
        <taxon>unclassified sequences</taxon>
        <taxon>metagenomes</taxon>
        <taxon>organismal metagenomes</taxon>
    </lineage>
</organism>
<accession>A0A6C0K269</accession>
<protein>
    <recommendedName>
        <fullName evidence="1">Glycosyl transferase family 25 domain-containing protein</fullName>
    </recommendedName>
</protein>
<dbReference type="InterPro" id="IPR002654">
    <property type="entry name" value="Glyco_trans_25"/>
</dbReference>